<evidence type="ECO:0000256" key="14">
    <source>
        <dbReference type="SAM" id="SignalP"/>
    </source>
</evidence>
<evidence type="ECO:0000256" key="11">
    <source>
        <dbReference type="ARBA" id="ARBA00041516"/>
    </source>
</evidence>
<evidence type="ECO:0000256" key="1">
    <source>
        <dbReference type="ARBA" id="ARBA00004191"/>
    </source>
</evidence>
<feature type="signal peptide" evidence="14">
    <location>
        <begin position="1"/>
        <end position="20"/>
    </location>
</feature>
<comment type="function">
    <text evidence="8">Beta-glucosidases are one of a number of cellulolytic enzymes involved in the degradation of cellulosic biomass. Catalyzes the last step releasing glucose from the inhibitory cellobiose.</text>
</comment>
<keyword evidence="3" id="KW-0134">Cell wall</keyword>
<keyword evidence="7" id="KW-0326">Glycosidase</keyword>
<keyword evidence="16" id="KW-1185">Reference proteome</keyword>
<dbReference type="GO" id="GO:0009986">
    <property type="term" value="C:cell surface"/>
    <property type="evidence" value="ECO:0007669"/>
    <property type="project" value="TreeGrafter"/>
</dbReference>
<protein>
    <recommendedName>
        <fullName evidence="9">Probable beta-glucosidase btgE</fullName>
    </recommendedName>
    <alternativeName>
        <fullName evidence="10">Beta-D-glucoside glucohydrolase btgE</fullName>
    </alternativeName>
    <alternativeName>
        <fullName evidence="12">Cellobiase btgE</fullName>
    </alternativeName>
    <alternativeName>
        <fullName evidence="11">Gentiobiase btgE</fullName>
    </alternativeName>
</protein>
<comment type="subcellular location">
    <subcellularLocation>
        <location evidence="1">Secreted</location>
        <location evidence="1">Cell wall</location>
    </subcellularLocation>
</comment>
<evidence type="ECO:0000313" key="15">
    <source>
        <dbReference type="EMBL" id="KAK0618572.1"/>
    </source>
</evidence>
<evidence type="ECO:0000256" key="2">
    <source>
        <dbReference type="ARBA" id="ARBA00008773"/>
    </source>
</evidence>
<dbReference type="Gene3D" id="3.20.20.80">
    <property type="entry name" value="Glycosidases"/>
    <property type="match status" value="1"/>
</dbReference>
<feature type="region of interest" description="Disordered" evidence="13">
    <location>
        <begin position="69"/>
        <end position="90"/>
    </location>
</feature>
<dbReference type="PANTHER" id="PTHR16631">
    <property type="entry name" value="GLUCAN 1,3-BETA-GLUCOSIDASE"/>
    <property type="match status" value="1"/>
</dbReference>
<evidence type="ECO:0000256" key="7">
    <source>
        <dbReference type="ARBA" id="ARBA00023295"/>
    </source>
</evidence>
<proteinExistence type="inferred from homology"/>
<feature type="region of interest" description="Disordered" evidence="13">
    <location>
        <begin position="257"/>
        <end position="294"/>
    </location>
</feature>
<evidence type="ECO:0000256" key="10">
    <source>
        <dbReference type="ARBA" id="ARBA00041495"/>
    </source>
</evidence>
<dbReference type="SUPFAM" id="SSF51445">
    <property type="entry name" value="(Trans)glycosidases"/>
    <property type="match status" value="1"/>
</dbReference>
<comment type="caution">
    <text evidence="15">The sequence shown here is derived from an EMBL/GenBank/DDBJ whole genome shotgun (WGS) entry which is preliminary data.</text>
</comment>
<comment type="similarity">
    <text evidence="2">Belongs to the glycosyl hydrolase 17 family.</text>
</comment>
<dbReference type="InterPro" id="IPR017853">
    <property type="entry name" value="GH"/>
</dbReference>
<keyword evidence="6 15" id="KW-0378">Hydrolase</keyword>
<dbReference type="Proteomes" id="UP001174934">
    <property type="component" value="Unassembled WGS sequence"/>
</dbReference>
<evidence type="ECO:0000256" key="9">
    <source>
        <dbReference type="ARBA" id="ARBA00039284"/>
    </source>
</evidence>
<dbReference type="GO" id="GO:0005576">
    <property type="term" value="C:extracellular region"/>
    <property type="evidence" value="ECO:0007669"/>
    <property type="project" value="TreeGrafter"/>
</dbReference>
<evidence type="ECO:0000256" key="6">
    <source>
        <dbReference type="ARBA" id="ARBA00022801"/>
    </source>
</evidence>
<evidence type="ECO:0000256" key="5">
    <source>
        <dbReference type="ARBA" id="ARBA00022729"/>
    </source>
</evidence>
<name>A0AA39WNB3_9PEZI</name>
<evidence type="ECO:0000313" key="16">
    <source>
        <dbReference type="Proteomes" id="UP001174934"/>
    </source>
</evidence>
<dbReference type="InterPro" id="IPR050732">
    <property type="entry name" value="Beta-glucan_modifiers"/>
</dbReference>
<evidence type="ECO:0000256" key="3">
    <source>
        <dbReference type="ARBA" id="ARBA00022512"/>
    </source>
</evidence>
<keyword evidence="4" id="KW-0964">Secreted</keyword>
<dbReference type="GO" id="GO:0009277">
    <property type="term" value="C:fungal-type cell wall"/>
    <property type="evidence" value="ECO:0007669"/>
    <property type="project" value="TreeGrafter"/>
</dbReference>
<feature type="compositionally biased region" description="Low complexity" evidence="13">
    <location>
        <begin position="257"/>
        <end position="291"/>
    </location>
</feature>
<feature type="chain" id="PRO_5041392642" description="Probable beta-glucosidase btgE" evidence="14">
    <location>
        <begin position="21"/>
        <end position="564"/>
    </location>
</feature>
<dbReference type="PANTHER" id="PTHR16631:SF24">
    <property type="entry name" value="FAMILY 17 GLUCOSIDASE SCW11-RELATED"/>
    <property type="match status" value="1"/>
</dbReference>
<gene>
    <name evidence="15" type="ORF">B0T17DRAFT_495585</name>
</gene>
<evidence type="ECO:0000256" key="8">
    <source>
        <dbReference type="ARBA" id="ARBA00024983"/>
    </source>
</evidence>
<organism evidence="15 16">
    <name type="scientific">Bombardia bombarda</name>
    <dbReference type="NCBI Taxonomy" id="252184"/>
    <lineage>
        <taxon>Eukaryota</taxon>
        <taxon>Fungi</taxon>
        <taxon>Dikarya</taxon>
        <taxon>Ascomycota</taxon>
        <taxon>Pezizomycotina</taxon>
        <taxon>Sordariomycetes</taxon>
        <taxon>Sordariomycetidae</taxon>
        <taxon>Sordariales</taxon>
        <taxon>Lasiosphaeriaceae</taxon>
        <taxon>Bombardia</taxon>
    </lineage>
</organism>
<evidence type="ECO:0000256" key="12">
    <source>
        <dbReference type="ARBA" id="ARBA00042762"/>
    </source>
</evidence>
<evidence type="ECO:0000256" key="13">
    <source>
        <dbReference type="SAM" id="MobiDB-lite"/>
    </source>
</evidence>
<dbReference type="EMBL" id="JAULSR010000005">
    <property type="protein sequence ID" value="KAK0618572.1"/>
    <property type="molecule type" value="Genomic_DNA"/>
</dbReference>
<dbReference type="AlphaFoldDB" id="A0AA39WNB3"/>
<dbReference type="GO" id="GO:0042973">
    <property type="term" value="F:glucan endo-1,3-beta-D-glucosidase activity"/>
    <property type="evidence" value="ECO:0007669"/>
    <property type="project" value="TreeGrafter"/>
</dbReference>
<sequence length="564" mass="57634">MKAAVVATAAAAVLAGGVSAHRDHHRQAHQGLFEKRAHNETETCVPGCTTIYSTITGEAGLYFPPAPTTTSTPVASSAAPTTAAPPSSATSATVPTLISQFCPTTGVYTFPATTVVVTETTTVCGASTTELPSGTHTLGGVTTVVETETTIVCPYATTKTENGVVTNVLETTTYVCPSAGTYTIAPITTTVTALTTVVLPVVTTYVPATYTAPAVVTTVTQTNYVVYCPFTAEAVPTPAPVAPAAVEQAAPPAAEVAPSAAAAPAPEAAPPAEAAPSAAAVPSSVSSPSASKGGSLGGKGDLWAMTYTPFNSQGDCKGASEVMADVQLIAGAGFTTLRVYSTDCDTLPSVGAAADAFGLRLIIGIFIGEVGCDNGSPDVGEQIAALKAWSRWDLVDLAVVGNEALFNHFCTVDELKNLILHVKSELGSVGYSGPFTTTDVVSAWQEFDVSAVCAVIDVVATNAHAYFNAATQPSNAGAFVKSQLEIVKGVCNLPGYVMETGWPTGGDCIGVACPGEEQQHQALASIKQELGSQVVFFSFTDDAWKKPGACNCEQHWGCAKVFGV</sequence>
<keyword evidence="5 14" id="KW-0732">Signal</keyword>
<accession>A0AA39WNB3</accession>
<evidence type="ECO:0000256" key="4">
    <source>
        <dbReference type="ARBA" id="ARBA00022525"/>
    </source>
</evidence>
<dbReference type="GO" id="GO:0071555">
    <property type="term" value="P:cell wall organization"/>
    <property type="evidence" value="ECO:0007669"/>
    <property type="project" value="TreeGrafter"/>
</dbReference>
<reference evidence="15" key="1">
    <citation type="submission" date="2023-06" db="EMBL/GenBank/DDBJ databases">
        <title>Genome-scale phylogeny and comparative genomics of the fungal order Sordariales.</title>
        <authorList>
            <consortium name="Lawrence Berkeley National Laboratory"/>
            <person name="Hensen N."/>
            <person name="Bonometti L."/>
            <person name="Westerberg I."/>
            <person name="Brannstrom I.O."/>
            <person name="Guillou S."/>
            <person name="Cros-Aarteil S."/>
            <person name="Calhoun S."/>
            <person name="Haridas S."/>
            <person name="Kuo A."/>
            <person name="Mondo S."/>
            <person name="Pangilinan J."/>
            <person name="Riley R."/>
            <person name="LaButti K."/>
            <person name="Andreopoulos B."/>
            <person name="Lipzen A."/>
            <person name="Chen C."/>
            <person name="Yanf M."/>
            <person name="Daum C."/>
            <person name="Ng V."/>
            <person name="Clum A."/>
            <person name="Steindorff A."/>
            <person name="Ohm R."/>
            <person name="Martin F."/>
            <person name="Silar P."/>
            <person name="Natvig D."/>
            <person name="Lalanne C."/>
            <person name="Gautier V."/>
            <person name="Ament-velasquez S.L."/>
            <person name="Kruys A."/>
            <person name="Hutchinson M.I."/>
            <person name="Powell A.J."/>
            <person name="Barry K."/>
            <person name="Miller A.N."/>
            <person name="Grigoriev I.V."/>
            <person name="Debuchy R."/>
            <person name="Gladieux P."/>
            <person name="Thoren M.H."/>
            <person name="Johannesson H."/>
        </authorList>
    </citation>
    <scope>NUCLEOTIDE SEQUENCE</scope>
    <source>
        <strain evidence="15">SMH3391-2</strain>
    </source>
</reference>